<name>A0A7S3D5C4_9EUKA</name>
<proteinExistence type="predicted"/>
<sequence>MTKKMASLFSIVRDDEGGASLEEIEVVTNTLASEKGCIQLAFAESDSALFRSFLIVHDLHGSKVSVYSPSSIEERAKKERQEWKESAFFIANDHVTCCYFTSRTHVVSTEFDHGQWFK</sequence>
<protein>
    <submittedName>
        <fullName evidence="1">Uncharacterized protein</fullName>
    </submittedName>
</protein>
<accession>A0A7S3D5C4</accession>
<evidence type="ECO:0000313" key="1">
    <source>
        <dbReference type="EMBL" id="CAE0247002.1"/>
    </source>
</evidence>
<organism evidence="1">
    <name type="scientific">Palpitomonas bilix</name>
    <dbReference type="NCBI Taxonomy" id="652834"/>
    <lineage>
        <taxon>Eukaryota</taxon>
        <taxon>Eukaryota incertae sedis</taxon>
    </lineage>
</organism>
<dbReference type="AlphaFoldDB" id="A0A7S3D5C4"/>
<gene>
    <name evidence="1" type="ORF">PBIL07802_LOCUS9192</name>
</gene>
<reference evidence="1" key="1">
    <citation type="submission" date="2021-01" db="EMBL/GenBank/DDBJ databases">
        <authorList>
            <person name="Corre E."/>
            <person name="Pelletier E."/>
            <person name="Niang G."/>
            <person name="Scheremetjew M."/>
            <person name="Finn R."/>
            <person name="Kale V."/>
            <person name="Holt S."/>
            <person name="Cochrane G."/>
            <person name="Meng A."/>
            <person name="Brown T."/>
            <person name="Cohen L."/>
        </authorList>
    </citation>
    <scope>NUCLEOTIDE SEQUENCE</scope>
    <source>
        <strain evidence="1">NIES-2562</strain>
    </source>
</reference>
<dbReference type="EMBL" id="HBIB01014228">
    <property type="protein sequence ID" value="CAE0247002.1"/>
    <property type="molecule type" value="Transcribed_RNA"/>
</dbReference>